<evidence type="ECO:0000256" key="4">
    <source>
        <dbReference type="ARBA" id="ARBA00022845"/>
    </source>
</evidence>
<dbReference type="SUPFAM" id="SSF56808">
    <property type="entry name" value="Ribosomal protein L1"/>
    <property type="match status" value="1"/>
</dbReference>
<gene>
    <name evidence="9" type="primary">rplA</name>
    <name evidence="11" type="ORF">ENV67_03460</name>
</gene>
<evidence type="ECO:0000256" key="9">
    <source>
        <dbReference type="HAMAP-Rule" id="MF_01318"/>
    </source>
</evidence>
<comment type="function">
    <text evidence="9">Binds directly to 23S rRNA. The L1 stalk is quite mobile in the ribosome, and is involved in E site tRNA release.</text>
</comment>
<keyword evidence="5 9" id="KW-0694">RNA-binding</keyword>
<proteinExistence type="inferred from homology"/>
<evidence type="ECO:0000256" key="1">
    <source>
        <dbReference type="ARBA" id="ARBA00010531"/>
    </source>
</evidence>
<comment type="similarity">
    <text evidence="1 9 10">Belongs to the universal ribosomal protein uL1 family.</text>
</comment>
<dbReference type="PANTHER" id="PTHR36427:SF3">
    <property type="entry name" value="LARGE RIBOSOMAL SUBUNIT PROTEIN UL1M"/>
    <property type="match status" value="1"/>
</dbReference>
<evidence type="ECO:0000256" key="8">
    <source>
        <dbReference type="ARBA" id="ARBA00035241"/>
    </source>
</evidence>
<evidence type="ECO:0000256" key="10">
    <source>
        <dbReference type="RuleBase" id="RU000659"/>
    </source>
</evidence>
<keyword evidence="9" id="KW-0820">tRNA-binding</keyword>
<reference evidence="11" key="1">
    <citation type="journal article" date="2020" name="mSystems">
        <title>Genome- and Community-Level Interaction Insights into Carbon Utilization and Element Cycling Functions of Hydrothermarchaeota in Hydrothermal Sediment.</title>
        <authorList>
            <person name="Zhou Z."/>
            <person name="Liu Y."/>
            <person name="Xu W."/>
            <person name="Pan J."/>
            <person name="Luo Z.H."/>
            <person name="Li M."/>
        </authorList>
    </citation>
    <scope>NUCLEOTIDE SEQUENCE [LARGE SCALE GENOMIC DNA]</scope>
    <source>
        <strain evidence="11">SpSt-780</strain>
    </source>
</reference>
<keyword evidence="4 9" id="KW-0810">Translation regulation</keyword>
<dbReference type="InterPro" id="IPR028364">
    <property type="entry name" value="Ribosomal_uL1/biogenesis"/>
</dbReference>
<evidence type="ECO:0000313" key="11">
    <source>
        <dbReference type="EMBL" id="HGW91581.1"/>
    </source>
</evidence>
<evidence type="ECO:0000256" key="2">
    <source>
        <dbReference type="ARBA" id="ARBA00022491"/>
    </source>
</evidence>
<comment type="caution">
    <text evidence="11">The sequence shown here is derived from an EMBL/GenBank/DDBJ whole genome shotgun (WGS) entry which is preliminary data.</text>
</comment>
<dbReference type="CDD" id="cd00403">
    <property type="entry name" value="Ribosomal_L1"/>
    <property type="match status" value="1"/>
</dbReference>
<dbReference type="FunFam" id="3.40.50.790:FF:000001">
    <property type="entry name" value="50S ribosomal protein L1"/>
    <property type="match status" value="1"/>
</dbReference>
<dbReference type="EMBL" id="DTHG01000041">
    <property type="protein sequence ID" value="HGW91581.1"/>
    <property type="molecule type" value="Genomic_DNA"/>
</dbReference>
<evidence type="ECO:0000256" key="3">
    <source>
        <dbReference type="ARBA" id="ARBA00022730"/>
    </source>
</evidence>
<dbReference type="GO" id="GO:0015934">
    <property type="term" value="C:large ribosomal subunit"/>
    <property type="evidence" value="ECO:0007669"/>
    <property type="project" value="InterPro"/>
</dbReference>
<sequence length="232" mass="25665">MKTSKRYEALIKKYNPQETYSLKEGVEILKNLGSCKFDESVEIHIKLNVDPKKTDQLIRGAVELPYGTGKKVRILAITTGENVKKAEEAGADYVGGDDVIEKIKQGWLDFDVVVATPDMMPKLGQIGKILGPRGLMPSPKSGTVSQDIAGAIKSLKKGKVTYKTDKTGVIHSAIGKVSFSTEQIYENAKEFIKEIFRSRPQNVKGEFVKSVYLATTMSPSVKLDVNELRNIR</sequence>
<evidence type="ECO:0000256" key="5">
    <source>
        <dbReference type="ARBA" id="ARBA00022884"/>
    </source>
</evidence>
<organism evidence="11">
    <name type="scientific">candidate division WOR-3 bacterium</name>
    <dbReference type="NCBI Taxonomy" id="2052148"/>
    <lineage>
        <taxon>Bacteria</taxon>
        <taxon>Bacteria division WOR-3</taxon>
    </lineage>
</organism>
<protein>
    <recommendedName>
        <fullName evidence="8 9">Large ribosomal subunit protein uL1</fullName>
    </recommendedName>
</protein>
<dbReference type="NCBIfam" id="TIGR01169">
    <property type="entry name" value="rplA_bact"/>
    <property type="match status" value="1"/>
</dbReference>
<keyword evidence="2 9" id="KW-0678">Repressor</keyword>
<dbReference type="PANTHER" id="PTHR36427">
    <property type="entry name" value="54S RIBOSOMAL PROTEIN L1, MITOCHONDRIAL"/>
    <property type="match status" value="1"/>
</dbReference>
<comment type="subunit">
    <text evidence="9">Part of the 50S ribosomal subunit.</text>
</comment>
<dbReference type="GO" id="GO:0003735">
    <property type="term" value="F:structural constituent of ribosome"/>
    <property type="evidence" value="ECO:0007669"/>
    <property type="project" value="InterPro"/>
</dbReference>
<evidence type="ECO:0000256" key="7">
    <source>
        <dbReference type="ARBA" id="ARBA00023274"/>
    </source>
</evidence>
<accession>A0A7C4Y4Q8</accession>
<keyword evidence="6 9" id="KW-0689">Ribosomal protein</keyword>
<dbReference type="InterPro" id="IPR002143">
    <property type="entry name" value="Ribosomal_uL1"/>
</dbReference>
<dbReference type="Gene3D" id="3.30.190.20">
    <property type="match status" value="1"/>
</dbReference>
<dbReference type="InterPro" id="IPR023674">
    <property type="entry name" value="Ribosomal_uL1-like"/>
</dbReference>
<dbReference type="GO" id="GO:0000049">
    <property type="term" value="F:tRNA binding"/>
    <property type="evidence" value="ECO:0007669"/>
    <property type="project" value="UniProtKB-KW"/>
</dbReference>
<dbReference type="InterPro" id="IPR005878">
    <property type="entry name" value="Ribosom_uL1_bac-type"/>
</dbReference>
<dbReference type="Pfam" id="PF00687">
    <property type="entry name" value="Ribosomal_L1"/>
    <property type="match status" value="1"/>
</dbReference>
<dbReference type="InterPro" id="IPR016095">
    <property type="entry name" value="Ribosomal_uL1_3-a/b-sand"/>
</dbReference>
<evidence type="ECO:0000256" key="6">
    <source>
        <dbReference type="ARBA" id="ARBA00022980"/>
    </source>
</evidence>
<dbReference type="PROSITE" id="PS01199">
    <property type="entry name" value="RIBOSOMAL_L1"/>
    <property type="match status" value="1"/>
</dbReference>
<dbReference type="InterPro" id="IPR023673">
    <property type="entry name" value="Ribosomal_uL1_CS"/>
</dbReference>
<dbReference type="GO" id="GO:0019843">
    <property type="term" value="F:rRNA binding"/>
    <property type="evidence" value="ECO:0007669"/>
    <property type="project" value="UniProtKB-UniRule"/>
</dbReference>
<dbReference type="PIRSF" id="PIRSF002155">
    <property type="entry name" value="Ribosomal_L1"/>
    <property type="match status" value="1"/>
</dbReference>
<dbReference type="HAMAP" id="MF_01318_B">
    <property type="entry name" value="Ribosomal_uL1_B"/>
    <property type="match status" value="1"/>
</dbReference>
<keyword evidence="7 9" id="KW-0687">Ribonucleoprotein</keyword>
<comment type="function">
    <text evidence="9">Protein L1 is also a translational repressor protein, it controls the translation of the L11 operon by binding to its mRNA.</text>
</comment>
<keyword evidence="3 9" id="KW-0699">rRNA-binding</keyword>
<name>A0A7C4Y4Q8_UNCW3</name>
<dbReference type="GO" id="GO:0006412">
    <property type="term" value="P:translation"/>
    <property type="evidence" value="ECO:0007669"/>
    <property type="project" value="UniProtKB-UniRule"/>
</dbReference>
<dbReference type="GO" id="GO:0006417">
    <property type="term" value="P:regulation of translation"/>
    <property type="evidence" value="ECO:0007669"/>
    <property type="project" value="UniProtKB-KW"/>
</dbReference>
<dbReference type="AlphaFoldDB" id="A0A7C4Y4Q8"/>
<dbReference type="Gene3D" id="3.40.50.790">
    <property type="match status" value="1"/>
</dbReference>